<accession>A0A165SJD0</accession>
<keyword evidence="2" id="KW-1185">Reference proteome</keyword>
<protein>
    <submittedName>
        <fullName evidence="1">Uncharacterized protein</fullName>
    </submittedName>
</protein>
<evidence type="ECO:0000313" key="2">
    <source>
        <dbReference type="Proteomes" id="UP000076727"/>
    </source>
</evidence>
<proteinExistence type="predicted"/>
<dbReference type="Proteomes" id="UP000076727">
    <property type="component" value="Unassembled WGS sequence"/>
</dbReference>
<sequence>MKSNCDTIMTSKVHSSRHTRLYMSYADGTRLRNGWDENDAYSFPTASHRVGSTEGAGSNVSHSRHEVGVTFNSDEQQTAVVMMSIQWPAWISPRLMNKTVKYTPVSQVFVIRSLANANRYTLLRHARPLSGRGVICNVNRSVQSMGICRLVFNMNVPDPDLEPTATAYPEISTRTARTPLSIITEIV</sequence>
<reference evidence="1 2" key="1">
    <citation type="journal article" date="2016" name="Mol. Biol. Evol.">
        <title>Comparative Genomics of Early-Diverging Mushroom-Forming Fungi Provides Insights into the Origins of Lignocellulose Decay Capabilities.</title>
        <authorList>
            <person name="Nagy L.G."/>
            <person name="Riley R."/>
            <person name="Tritt A."/>
            <person name="Adam C."/>
            <person name="Daum C."/>
            <person name="Floudas D."/>
            <person name="Sun H."/>
            <person name="Yadav J.S."/>
            <person name="Pangilinan J."/>
            <person name="Larsson K.H."/>
            <person name="Matsuura K."/>
            <person name="Barry K."/>
            <person name="Labutti K."/>
            <person name="Kuo R."/>
            <person name="Ohm R.A."/>
            <person name="Bhattacharya S.S."/>
            <person name="Shirouzu T."/>
            <person name="Yoshinaga Y."/>
            <person name="Martin F.M."/>
            <person name="Grigoriev I.V."/>
            <person name="Hibbett D.S."/>
        </authorList>
    </citation>
    <scope>NUCLEOTIDE SEQUENCE [LARGE SCALE GENOMIC DNA]</scope>
    <source>
        <strain evidence="1 2">L-15889</strain>
    </source>
</reference>
<organism evidence="1 2">
    <name type="scientific">Daedalea quercina L-15889</name>
    <dbReference type="NCBI Taxonomy" id="1314783"/>
    <lineage>
        <taxon>Eukaryota</taxon>
        <taxon>Fungi</taxon>
        <taxon>Dikarya</taxon>
        <taxon>Basidiomycota</taxon>
        <taxon>Agaricomycotina</taxon>
        <taxon>Agaricomycetes</taxon>
        <taxon>Polyporales</taxon>
        <taxon>Fomitopsis</taxon>
    </lineage>
</organism>
<evidence type="ECO:0000313" key="1">
    <source>
        <dbReference type="EMBL" id="KZT72079.1"/>
    </source>
</evidence>
<name>A0A165SJD0_9APHY</name>
<dbReference type="EMBL" id="KV429042">
    <property type="protein sequence ID" value="KZT72079.1"/>
    <property type="molecule type" value="Genomic_DNA"/>
</dbReference>
<dbReference type="AlphaFoldDB" id="A0A165SJD0"/>
<gene>
    <name evidence="1" type="ORF">DAEQUDRAFT_55729</name>
</gene>